<sequence length="102" mass="11867">MMMRAARRLHPMTMKTIYPPHLWRIRHLSKKILALQMVSDSGDIMGSAVGDVDSWARRVETWPAVRVWDAKVGSQIPAFNAEWQPRWRSILDVDSSEMEKFT</sequence>
<dbReference type="Proteomes" id="UP001141806">
    <property type="component" value="Unassembled WGS sequence"/>
</dbReference>
<dbReference type="AlphaFoldDB" id="A0A9Q0KME9"/>
<keyword evidence="2" id="KW-1185">Reference proteome</keyword>
<gene>
    <name evidence="1" type="ORF">NE237_006348</name>
</gene>
<evidence type="ECO:0000313" key="2">
    <source>
        <dbReference type="Proteomes" id="UP001141806"/>
    </source>
</evidence>
<dbReference type="EMBL" id="JAMYWD010000004">
    <property type="protein sequence ID" value="KAJ4973174.1"/>
    <property type="molecule type" value="Genomic_DNA"/>
</dbReference>
<protein>
    <submittedName>
        <fullName evidence="1">Uncharacterized protein</fullName>
    </submittedName>
</protein>
<organism evidence="1 2">
    <name type="scientific">Protea cynaroides</name>
    <dbReference type="NCBI Taxonomy" id="273540"/>
    <lineage>
        <taxon>Eukaryota</taxon>
        <taxon>Viridiplantae</taxon>
        <taxon>Streptophyta</taxon>
        <taxon>Embryophyta</taxon>
        <taxon>Tracheophyta</taxon>
        <taxon>Spermatophyta</taxon>
        <taxon>Magnoliopsida</taxon>
        <taxon>Proteales</taxon>
        <taxon>Proteaceae</taxon>
        <taxon>Protea</taxon>
    </lineage>
</organism>
<comment type="caution">
    <text evidence="1">The sequence shown here is derived from an EMBL/GenBank/DDBJ whole genome shotgun (WGS) entry which is preliminary data.</text>
</comment>
<proteinExistence type="predicted"/>
<accession>A0A9Q0KME9</accession>
<name>A0A9Q0KME9_9MAGN</name>
<evidence type="ECO:0000313" key="1">
    <source>
        <dbReference type="EMBL" id="KAJ4973174.1"/>
    </source>
</evidence>
<dbReference type="OrthoDB" id="1662399at2759"/>
<reference evidence="1" key="1">
    <citation type="journal article" date="2023" name="Plant J.">
        <title>The genome of the king protea, Protea cynaroides.</title>
        <authorList>
            <person name="Chang J."/>
            <person name="Duong T.A."/>
            <person name="Schoeman C."/>
            <person name="Ma X."/>
            <person name="Roodt D."/>
            <person name="Barker N."/>
            <person name="Li Z."/>
            <person name="Van de Peer Y."/>
            <person name="Mizrachi E."/>
        </authorList>
    </citation>
    <scope>NUCLEOTIDE SEQUENCE</scope>
    <source>
        <tissue evidence="1">Young leaves</tissue>
    </source>
</reference>